<protein>
    <recommendedName>
        <fullName evidence="5">Integral membrane protein-like protein</fullName>
    </recommendedName>
</protein>
<feature type="transmembrane region" description="Helical" evidence="1">
    <location>
        <begin position="94"/>
        <end position="114"/>
    </location>
</feature>
<dbReference type="AlphaFoldDB" id="A0A6A5YPG1"/>
<keyword evidence="1" id="KW-0812">Transmembrane</keyword>
<reference evidence="3" key="1">
    <citation type="journal article" date="2020" name="Stud. Mycol.">
        <title>101 Dothideomycetes genomes: a test case for predicting lifestyles and emergence of pathogens.</title>
        <authorList>
            <person name="Haridas S."/>
            <person name="Albert R."/>
            <person name="Binder M."/>
            <person name="Bloem J."/>
            <person name="Labutti K."/>
            <person name="Salamov A."/>
            <person name="Andreopoulos B."/>
            <person name="Baker S."/>
            <person name="Barry K."/>
            <person name="Bills G."/>
            <person name="Bluhm B."/>
            <person name="Cannon C."/>
            <person name="Castanera R."/>
            <person name="Culley D."/>
            <person name="Daum C."/>
            <person name="Ezra D."/>
            <person name="Gonzalez J."/>
            <person name="Henrissat B."/>
            <person name="Kuo A."/>
            <person name="Liang C."/>
            <person name="Lipzen A."/>
            <person name="Lutzoni F."/>
            <person name="Magnuson J."/>
            <person name="Mondo S."/>
            <person name="Nolan M."/>
            <person name="Ohm R."/>
            <person name="Pangilinan J."/>
            <person name="Park H.-J."/>
            <person name="Ramirez L."/>
            <person name="Alfaro M."/>
            <person name="Sun H."/>
            <person name="Tritt A."/>
            <person name="Yoshinaga Y."/>
            <person name="Zwiers L.-H."/>
            <person name="Turgeon B."/>
            <person name="Goodwin S."/>
            <person name="Spatafora J."/>
            <person name="Crous P."/>
            <person name="Grigoriev I."/>
        </authorList>
    </citation>
    <scope>NUCLEOTIDE SEQUENCE</scope>
    <source>
        <strain evidence="3">CBS 627.86</strain>
    </source>
</reference>
<proteinExistence type="predicted"/>
<gene>
    <name evidence="3" type="ORF">BDV96DRAFT_587526</name>
</gene>
<dbReference type="OrthoDB" id="1523883at2759"/>
<accession>A0A6A5YPG1</accession>
<evidence type="ECO:0008006" key="5">
    <source>
        <dbReference type="Google" id="ProtNLM"/>
    </source>
</evidence>
<keyword evidence="2" id="KW-0732">Signal</keyword>
<evidence type="ECO:0000313" key="4">
    <source>
        <dbReference type="Proteomes" id="UP000799770"/>
    </source>
</evidence>
<feature type="transmembrane region" description="Helical" evidence="1">
    <location>
        <begin position="190"/>
        <end position="207"/>
    </location>
</feature>
<feature type="signal peptide" evidence="2">
    <location>
        <begin position="1"/>
        <end position="32"/>
    </location>
</feature>
<evidence type="ECO:0000313" key="3">
    <source>
        <dbReference type="EMBL" id="KAF2108287.1"/>
    </source>
</evidence>
<evidence type="ECO:0000256" key="1">
    <source>
        <dbReference type="SAM" id="Phobius"/>
    </source>
</evidence>
<keyword evidence="1" id="KW-1133">Transmembrane helix</keyword>
<dbReference type="EMBL" id="ML977348">
    <property type="protein sequence ID" value="KAF2108287.1"/>
    <property type="molecule type" value="Genomic_DNA"/>
</dbReference>
<organism evidence="3 4">
    <name type="scientific">Lophiotrema nucula</name>
    <dbReference type="NCBI Taxonomy" id="690887"/>
    <lineage>
        <taxon>Eukaryota</taxon>
        <taxon>Fungi</taxon>
        <taxon>Dikarya</taxon>
        <taxon>Ascomycota</taxon>
        <taxon>Pezizomycotina</taxon>
        <taxon>Dothideomycetes</taxon>
        <taxon>Pleosporomycetidae</taxon>
        <taxon>Pleosporales</taxon>
        <taxon>Lophiotremataceae</taxon>
        <taxon>Lophiotrema</taxon>
    </lineage>
</organism>
<evidence type="ECO:0000256" key="2">
    <source>
        <dbReference type="SAM" id="SignalP"/>
    </source>
</evidence>
<sequence>MSISIPPHLTPLLLTTLRILPLLGSTASLTHAYMEYVTTSSFLTPAPTSSILTKRIANAKTASADPPSATAAKELEAAKEKAIPAWFVNFFNRAVWSVIGFNGLTTLSAIANLYFFPEALGEAKSLYVTGLGCAIAHYVFVIFVQPSIEALFKKGVAQGKGQVEDGGRSAVSWLREWVRAHSWRMWSVDLLAWGCFLGGVVRVFSVYV</sequence>
<keyword evidence="4" id="KW-1185">Reference proteome</keyword>
<feature type="chain" id="PRO_5025469039" description="Integral membrane protein-like protein" evidence="2">
    <location>
        <begin position="33"/>
        <end position="208"/>
    </location>
</feature>
<name>A0A6A5YPG1_9PLEO</name>
<keyword evidence="1" id="KW-0472">Membrane</keyword>
<dbReference type="Proteomes" id="UP000799770">
    <property type="component" value="Unassembled WGS sequence"/>
</dbReference>
<feature type="transmembrane region" description="Helical" evidence="1">
    <location>
        <begin position="126"/>
        <end position="144"/>
    </location>
</feature>